<feature type="transmembrane region" description="Helical" evidence="1">
    <location>
        <begin position="62"/>
        <end position="83"/>
    </location>
</feature>
<evidence type="ECO:0000313" key="3">
    <source>
        <dbReference type="Proteomes" id="UP000283254"/>
    </source>
</evidence>
<feature type="transmembrane region" description="Helical" evidence="1">
    <location>
        <begin position="31"/>
        <end position="50"/>
    </location>
</feature>
<dbReference type="AlphaFoldDB" id="A0A422QNQ4"/>
<name>A0A422QNQ4_9BURK</name>
<feature type="transmembrane region" description="Helical" evidence="1">
    <location>
        <begin position="95"/>
        <end position="112"/>
    </location>
</feature>
<dbReference type="EMBL" id="JSAB01000051">
    <property type="protein sequence ID" value="RNF31674.1"/>
    <property type="molecule type" value="Genomic_DNA"/>
</dbReference>
<dbReference type="Proteomes" id="UP000283254">
    <property type="component" value="Unassembled WGS sequence"/>
</dbReference>
<sequence>MKQKITSPQIKQGIFRRIHKNIEDNWKIDRFAFWPAATILIVLTVAFMSGRIDDTQDFTAQAWVFGMLAASIGITGMTIGYKLPAAHRLWLSADIVWLFAPVLTLGAVLAGVESQSTGHRLERAQQQVIWAHRQLLATVYDATDSTCRNMNRIASACAQWTDYQRSLAMPGMSMNDIGTLASLFSDIEQAERMSESGRSIAHEQLKLFEALKHYNDLKTETSDISFFLPYAYIIFMSLALGFRAAAGGAQLANIHIQKNKKIGNESYFHAARQKLRLKKVETRRIKRRRPSRFI</sequence>
<accession>A0A422QNQ4</accession>
<keyword evidence="1" id="KW-0812">Transmembrane</keyword>
<reference evidence="2" key="1">
    <citation type="submission" date="2014-10" db="EMBL/GenBank/DDBJ databases">
        <title>Massilia sp. genome.</title>
        <authorList>
            <person name="Xu B."/>
            <person name="Dai L."/>
            <person name="Huang Z."/>
        </authorList>
    </citation>
    <scope>NUCLEOTIDE SEQUENCE [LARGE SCALE GENOMIC DNA]</scope>
    <source>
        <strain evidence="2">CFS-1</strain>
    </source>
</reference>
<keyword evidence="3" id="KW-1185">Reference proteome</keyword>
<organism evidence="2 3">
    <name type="scientific">Massilia aurea</name>
    <dbReference type="NCBI Taxonomy" id="373040"/>
    <lineage>
        <taxon>Bacteria</taxon>
        <taxon>Pseudomonadati</taxon>
        <taxon>Pseudomonadota</taxon>
        <taxon>Betaproteobacteria</taxon>
        <taxon>Burkholderiales</taxon>
        <taxon>Oxalobacteraceae</taxon>
        <taxon>Telluria group</taxon>
        <taxon>Massilia</taxon>
    </lineage>
</organism>
<evidence type="ECO:0000313" key="2">
    <source>
        <dbReference type="EMBL" id="RNF31674.1"/>
    </source>
</evidence>
<feature type="transmembrane region" description="Helical" evidence="1">
    <location>
        <begin position="230"/>
        <end position="252"/>
    </location>
</feature>
<dbReference type="RefSeq" id="WP_123068628.1">
    <property type="nucleotide sequence ID" value="NZ_JSAB01000051.1"/>
</dbReference>
<proteinExistence type="predicted"/>
<protein>
    <submittedName>
        <fullName evidence="2">Uncharacterized protein</fullName>
    </submittedName>
</protein>
<keyword evidence="1" id="KW-1133">Transmembrane helix</keyword>
<gene>
    <name evidence="2" type="ORF">NM04_05955</name>
</gene>
<keyword evidence="1" id="KW-0472">Membrane</keyword>
<evidence type="ECO:0000256" key="1">
    <source>
        <dbReference type="SAM" id="Phobius"/>
    </source>
</evidence>
<comment type="caution">
    <text evidence="2">The sequence shown here is derived from an EMBL/GenBank/DDBJ whole genome shotgun (WGS) entry which is preliminary data.</text>
</comment>